<feature type="binding site" evidence="5">
    <location>
        <position position="123"/>
    </location>
    <ligand>
        <name>substrate</name>
    </ligand>
</feature>
<comment type="caution">
    <text evidence="8">The sequence shown here is derived from an EMBL/GenBank/DDBJ whole genome shotgun (WGS) entry which is preliminary data.</text>
</comment>
<evidence type="ECO:0000256" key="4">
    <source>
        <dbReference type="ARBA" id="ARBA00022842"/>
    </source>
</evidence>
<name>A0A6M0QS57_9RHOB</name>
<dbReference type="InterPro" id="IPR011206">
    <property type="entry name" value="Citrate_lyase_beta/mcl1/mcl2"/>
</dbReference>
<protein>
    <submittedName>
        <fullName evidence="8">CoA ester lyase</fullName>
    </submittedName>
</protein>
<feature type="domain" description="HpcH/HpaI aldolase/citrate lyase" evidence="7">
    <location>
        <begin position="3"/>
        <end position="217"/>
    </location>
</feature>
<dbReference type="SUPFAM" id="SSF51621">
    <property type="entry name" value="Phosphoenolpyruvate/pyruvate domain"/>
    <property type="match status" value="1"/>
</dbReference>
<keyword evidence="4 6" id="KW-0460">Magnesium</keyword>
<feature type="binding site" evidence="6">
    <location>
        <position position="123"/>
    </location>
    <ligand>
        <name>Mg(2+)</name>
        <dbReference type="ChEBI" id="CHEBI:18420"/>
    </ligand>
</feature>
<dbReference type="GO" id="GO:0006107">
    <property type="term" value="P:oxaloacetate metabolic process"/>
    <property type="evidence" value="ECO:0007669"/>
    <property type="project" value="TreeGrafter"/>
</dbReference>
<evidence type="ECO:0000313" key="8">
    <source>
        <dbReference type="EMBL" id="NEY89493.1"/>
    </source>
</evidence>
<keyword evidence="9" id="KW-1185">Reference proteome</keyword>
<accession>A0A6M0QS57</accession>
<proteinExistence type="inferred from homology"/>
<evidence type="ECO:0000313" key="9">
    <source>
        <dbReference type="Proteomes" id="UP000477782"/>
    </source>
</evidence>
<gene>
    <name evidence="8" type="ORF">G4Z14_04215</name>
</gene>
<sequence length="284" mass="29202">MARSYLFTPAHQPRLVASAHERGADVVLLDLEDSVPAARKAEARASLPAAVAALASHGARVAVRVNAGLGDLARDIEAAALPGVEALMVPKVASAAVLRLVADHLTSCEPAGQPPIGLIALIETAEGLLHAPAIARAPRVTALAFGTEDFSADCGFDPTPESLTHPAQHLIWAARAAGLAALGLPGSIADVADAERFAAAAALGQRLGFDGALCIHPRQVEIVNQIFAPSDAALEHARRLVAASAAAEAEGRGAVLFEGRMVDPPIVARAVRLLRQSPGHKARA</sequence>
<organism evidence="8 9">
    <name type="scientific">Tabrizicola oligotrophica</name>
    <dbReference type="NCBI Taxonomy" id="2710650"/>
    <lineage>
        <taxon>Bacteria</taxon>
        <taxon>Pseudomonadati</taxon>
        <taxon>Pseudomonadota</taxon>
        <taxon>Alphaproteobacteria</taxon>
        <taxon>Rhodobacterales</taxon>
        <taxon>Paracoccaceae</taxon>
        <taxon>Tabrizicola</taxon>
    </lineage>
</organism>
<dbReference type="InterPro" id="IPR040442">
    <property type="entry name" value="Pyrv_kinase-like_dom_sf"/>
</dbReference>
<keyword evidence="3 6" id="KW-0479">Metal-binding</keyword>
<comment type="similarity">
    <text evidence="2">Belongs to the HpcH/HpaI aldolase family.</text>
</comment>
<evidence type="ECO:0000256" key="2">
    <source>
        <dbReference type="ARBA" id="ARBA00005568"/>
    </source>
</evidence>
<dbReference type="InterPro" id="IPR005000">
    <property type="entry name" value="Aldolase/citrate-lyase_domain"/>
</dbReference>
<evidence type="ECO:0000256" key="1">
    <source>
        <dbReference type="ARBA" id="ARBA00001946"/>
    </source>
</evidence>
<dbReference type="PANTHER" id="PTHR32308">
    <property type="entry name" value="LYASE BETA SUBUNIT, PUTATIVE (AFU_ORTHOLOGUE AFUA_4G13030)-RELATED"/>
    <property type="match status" value="1"/>
</dbReference>
<dbReference type="GO" id="GO:0000287">
    <property type="term" value="F:magnesium ion binding"/>
    <property type="evidence" value="ECO:0007669"/>
    <property type="project" value="TreeGrafter"/>
</dbReference>
<dbReference type="Gene3D" id="3.20.20.60">
    <property type="entry name" value="Phosphoenolpyruvate-binding domains"/>
    <property type="match status" value="1"/>
</dbReference>
<dbReference type="EMBL" id="JAAIVJ010000002">
    <property type="protein sequence ID" value="NEY89493.1"/>
    <property type="molecule type" value="Genomic_DNA"/>
</dbReference>
<dbReference type="PIRSF" id="PIRSF015582">
    <property type="entry name" value="Cit_lyase_B"/>
    <property type="match status" value="1"/>
</dbReference>
<feature type="binding site" evidence="5">
    <location>
        <position position="64"/>
    </location>
    <ligand>
        <name>substrate</name>
    </ligand>
</feature>
<dbReference type="GO" id="GO:0016829">
    <property type="term" value="F:lyase activity"/>
    <property type="evidence" value="ECO:0007669"/>
    <property type="project" value="UniProtKB-KW"/>
</dbReference>
<comment type="cofactor">
    <cofactor evidence="1">
        <name>Mg(2+)</name>
        <dbReference type="ChEBI" id="CHEBI:18420"/>
    </cofactor>
</comment>
<dbReference type="AlphaFoldDB" id="A0A6M0QS57"/>
<dbReference type="RefSeq" id="WP_164623544.1">
    <property type="nucleotide sequence ID" value="NZ_JAAIVJ010000002.1"/>
</dbReference>
<reference evidence="8 9" key="1">
    <citation type="submission" date="2020-02" db="EMBL/GenBank/DDBJ databases">
        <authorList>
            <person name="Chen W.-M."/>
        </authorList>
    </citation>
    <scope>NUCLEOTIDE SEQUENCE [LARGE SCALE GENOMIC DNA]</scope>
    <source>
        <strain evidence="8 9">KMS-5</strain>
    </source>
</reference>
<keyword evidence="8" id="KW-0456">Lyase</keyword>
<dbReference type="Pfam" id="PF03328">
    <property type="entry name" value="HpcH_HpaI"/>
    <property type="match status" value="1"/>
</dbReference>
<evidence type="ECO:0000256" key="3">
    <source>
        <dbReference type="ARBA" id="ARBA00022723"/>
    </source>
</evidence>
<evidence type="ECO:0000256" key="6">
    <source>
        <dbReference type="PIRSR" id="PIRSR015582-2"/>
    </source>
</evidence>
<dbReference type="InterPro" id="IPR015813">
    <property type="entry name" value="Pyrv/PenolPyrv_kinase-like_dom"/>
</dbReference>
<dbReference type="PANTHER" id="PTHR32308:SF0">
    <property type="entry name" value="HPCH_HPAI ALDOLASE_CITRATE LYASE DOMAIN-CONTAINING PROTEIN"/>
    <property type="match status" value="1"/>
</dbReference>
<evidence type="ECO:0000256" key="5">
    <source>
        <dbReference type="PIRSR" id="PIRSR015582-1"/>
    </source>
</evidence>
<feature type="binding site" evidence="6">
    <location>
        <position position="149"/>
    </location>
    <ligand>
        <name>Mg(2+)</name>
        <dbReference type="ChEBI" id="CHEBI:18420"/>
    </ligand>
</feature>
<dbReference type="Proteomes" id="UP000477782">
    <property type="component" value="Unassembled WGS sequence"/>
</dbReference>
<evidence type="ECO:0000259" key="7">
    <source>
        <dbReference type="Pfam" id="PF03328"/>
    </source>
</evidence>